<feature type="domain" description="Protein kinase" evidence="9">
    <location>
        <begin position="13"/>
        <end position="303"/>
    </location>
</feature>
<comment type="catalytic activity">
    <reaction evidence="7">
        <text>L-threonyl-[protein] + ATP = O-phospho-L-threonyl-[protein] + ADP + H(+)</text>
        <dbReference type="Rhea" id="RHEA:46608"/>
        <dbReference type="Rhea" id="RHEA-COMP:11060"/>
        <dbReference type="Rhea" id="RHEA-COMP:11605"/>
        <dbReference type="ChEBI" id="CHEBI:15378"/>
        <dbReference type="ChEBI" id="CHEBI:30013"/>
        <dbReference type="ChEBI" id="CHEBI:30616"/>
        <dbReference type="ChEBI" id="CHEBI:61977"/>
        <dbReference type="ChEBI" id="CHEBI:456216"/>
        <dbReference type="EC" id="2.7.11.1"/>
    </reaction>
</comment>
<evidence type="ECO:0000313" key="11">
    <source>
        <dbReference type="Proteomes" id="UP000799421"/>
    </source>
</evidence>
<dbReference type="CDD" id="cd00180">
    <property type="entry name" value="PKc"/>
    <property type="match status" value="1"/>
</dbReference>
<reference evidence="10" key="1">
    <citation type="journal article" date="2020" name="Stud. Mycol.">
        <title>101 Dothideomycetes genomes: a test case for predicting lifestyles and emergence of pathogens.</title>
        <authorList>
            <person name="Haridas S."/>
            <person name="Albert R."/>
            <person name="Binder M."/>
            <person name="Bloem J."/>
            <person name="Labutti K."/>
            <person name="Salamov A."/>
            <person name="Andreopoulos B."/>
            <person name="Baker S."/>
            <person name="Barry K."/>
            <person name="Bills G."/>
            <person name="Bluhm B."/>
            <person name="Cannon C."/>
            <person name="Castanera R."/>
            <person name="Culley D."/>
            <person name="Daum C."/>
            <person name="Ezra D."/>
            <person name="Gonzalez J."/>
            <person name="Henrissat B."/>
            <person name="Kuo A."/>
            <person name="Liang C."/>
            <person name="Lipzen A."/>
            <person name="Lutzoni F."/>
            <person name="Magnuson J."/>
            <person name="Mondo S."/>
            <person name="Nolan M."/>
            <person name="Ohm R."/>
            <person name="Pangilinan J."/>
            <person name="Park H.-J."/>
            <person name="Ramirez L."/>
            <person name="Alfaro M."/>
            <person name="Sun H."/>
            <person name="Tritt A."/>
            <person name="Yoshinaga Y."/>
            <person name="Zwiers L.-H."/>
            <person name="Turgeon B."/>
            <person name="Goodwin S."/>
            <person name="Spatafora J."/>
            <person name="Crous P."/>
            <person name="Grigoriev I."/>
        </authorList>
    </citation>
    <scope>NUCLEOTIDE SEQUENCE</scope>
    <source>
        <strain evidence="10">CBS 480.64</strain>
    </source>
</reference>
<dbReference type="GO" id="GO:0005634">
    <property type="term" value="C:nucleus"/>
    <property type="evidence" value="ECO:0007669"/>
    <property type="project" value="TreeGrafter"/>
</dbReference>
<evidence type="ECO:0000256" key="7">
    <source>
        <dbReference type="ARBA" id="ARBA00047899"/>
    </source>
</evidence>
<dbReference type="SUPFAM" id="SSF56112">
    <property type="entry name" value="Protein kinase-like (PK-like)"/>
    <property type="match status" value="1"/>
</dbReference>
<comment type="catalytic activity">
    <reaction evidence="8">
        <text>L-seryl-[protein] + ATP = O-phospho-L-seryl-[protein] + ADP + H(+)</text>
        <dbReference type="Rhea" id="RHEA:17989"/>
        <dbReference type="Rhea" id="RHEA-COMP:9863"/>
        <dbReference type="Rhea" id="RHEA-COMP:11604"/>
        <dbReference type="ChEBI" id="CHEBI:15378"/>
        <dbReference type="ChEBI" id="CHEBI:29999"/>
        <dbReference type="ChEBI" id="CHEBI:30616"/>
        <dbReference type="ChEBI" id="CHEBI:83421"/>
        <dbReference type="ChEBI" id="CHEBI:456216"/>
        <dbReference type="EC" id="2.7.11.1"/>
    </reaction>
</comment>
<keyword evidence="4" id="KW-0547">Nucleotide-binding</keyword>
<accession>A0A6A7C697</accession>
<keyword evidence="5 10" id="KW-0418">Kinase</keyword>
<dbReference type="Gene3D" id="3.30.200.20">
    <property type="entry name" value="Phosphorylase Kinase, domain 1"/>
    <property type="match status" value="1"/>
</dbReference>
<keyword evidence="6" id="KW-0067">ATP-binding</keyword>
<dbReference type="Pfam" id="PF00069">
    <property type="entry name" value="Pkinase"/>
    <property type="match status" value="1"/>
</dbReference>
<organism evidence="10 11">
    <name type="scientific">Piedraia hortae CBS 480.64</name>
    <dbReference type="NCBI Taxonomy" id="1314780"/>
    <lineage>
        <taxon>Eukaryota</taxon>
        <taxon>Fungi</taxon>
        <taxon>Dikarya</taxon>
        <taxon>Ascomycota</taxon>
        <taxon>Pezizomycotina</taxon>
        <taxon>Dothideomycetes</taxon>
        <taxon>Dothideomycetidae</taxon>
        <taxon>Capnodiales</taxon>
        <taxon>Piedraiaceae</taxon>
        <taxon>Piedraia</taxon>
    </lineage>
</organism>
<dbReference type="EMBL" id="MU005963">
    <property type="protein sequence ID" value="KAF2862903.1"/>
    <property type="molecule type" value="Genomic_DNA"/>
</dbReference>
<name>A0A6A7C697_9PEZI</name>
<dbReference type="InterPro" id="IPR008271">
    <property type="entry name" value="Ser/Thr_kinase_AS"/>
</dbReference>
<dbReference type="InterPro" id="IPR050660">
    <property type="entry name" value="NEK_Ser/Thr_kinase"/>
</dbReference>
<dbReference type="PROSITE" id="PS50011">
    <property type="entry name" value="PROTEIN_KINASE_DOM"/>
    <property type="match status" value="1"/>
</dbReference>
<evidence type="ECO:0000256" key="2">
    <source>
        <dbReference type="ARBA" id="ARBA00022527"/>
    </source>
</evidence>
<keyword evidence="11" id="KW-1185">Reference proteome</keyword>
<dbReference type="Gene3D" id="1.10.510.10">
    <property type="entry name" value="Transferase(Phosphotransferase) domain 1"/>
    <property type="match status" value="1"/>
</dbReference>
<evidence type="ECO:0000256" key="5">
    <source>
        <dbReference type="ARBA" id="ARBA00022777"/>
    </source>
</evidence>
<dbReference type="GO" id="GO:0004674">
    <property type="term" value="F:protein serine/threonine kinase activity"/>
    <property type="evidence" value="ECO:0007669"/>
    <property type="project" value="UniProtKB-KW"/>
</dbReference>
<gene>
    <name evidence="10" type="ORF">K470DRAFT_262408</name>
</gene>
<protein>
    <recommendedName>
        <fullName evidence="1">non-specific serine/threonine protein kinase</fullName>
        <ecNumber evidence="1">2.7.11.1</ecNumber>
    </recommendedName>
</protein>
<proteinExistence type="predicted"/>
<keyword evidence="2" id="KW-0723">Serine/threonine-protein kinase</keyword>
<dbReference type="AlphaFoldDB" id="A0A6A7C697"/>
<sequence length="328" mass="37402">MYASRQTRVKDKYKVIRKYGPTGGGQASLAKNCVNSRLVVIKEIAPFPDDQRYRRQPFEVKVLDRVLRMHPNIILLKEFWEAGPPRHTIYHAVFECCTGGDLDDFINHWIKKRAKWVPSLFVKHYVAEMASALGYLHNGIMDIQHPEKIVANHSRIIHCDIKPGNIFMRWDIPDRDGLPILALGDFGLACFERDSVSYGGTPGYFPPECKLADKMPAARAAKTTFLSSRSDMYCFGGVLWSIITTNRFDNRIVTYTPPSMLKYIADCTIAQDAGVMRLLTDSLRDDPRRRPSTSELVRIGARLQRKVRVMTREVGLRMPPGSYPKDIL</sequence>
<evidence type="ECO:0000256" key="6">
    <source>
        <dbReference type="ARBA" id="ARBA00022840"/>
    </source>
</evidence>
<evidence type="ECO:0000256" key="8">
    <source>
        <dbReference type="ARBA" id="ARBA00048679"/>
    </source>
</evidence>
<dbReference type="GO" id="GO:0005524">
    <property type="term" value="F:ATP binding"/>
    <property type="evidence" value="ECO:0007669"/>
    <property type="project" value="UniProtKB-KW"/>
</dbReference>
<evidence type="ECO:0000256" key="1">
    <source>
        <dbReference type="ARBA" id="ARBA00012513"/>
    </source>
</evidence>
<dbReference type="PANTHER" id="PTHR43671:SF98">
    <property type="entry name" value="SERINE_THREONINE-PROTEIN KINASE NEK11"/>
    <property type="match status" value="1"/>
</dbReference>
<evidence type="ECO:0000256" key="4">
    <source>
        <dbReference type="ARBA" id="ARBA00022741"/>
    </source>
</evidence>
<dbReference type="InterPro" id="IPR011009">
    <property type="entry name" value="Kinase-like_dom_sf"/>
</dbReference>
<evidence type="ECO:0000259" key="9">
    <source>
        <dbReference type="PROSITE" id="PS50011"/>
    </source>
</evidence>
<dbReference type="Proteomes" id="UP000799421">
    <property type="component" value="Unassembled WGS sequence"/>
</dbReference>
<keyword evidence="3" id="KW-0808">Transferase</keyword>
<dbReference type="EC" id="2.7.11.1" evidence="1"/>
<dbReference type="PROSITE" id="PS00108">
    <property type="entry name" value="PROTEIN_KINASE_ST"/>
    <property type="match status" value="1"/>
</dbReference>
<dbReference type="OrthoDB" id="310217at2759"/>
<dbReference type="InterPro" id="IPR000719">
    <property type="entry name" value="Prot_kinase_dom"/>
</dbReference>
<evidence type="ECO:0000313" key="10">
    <source>
        <dbReference type="EMBL" id="KAF2862903.1"/>
    </source>
</evidence>
<dbReference type="PANTHER" id="PTHR43671">
    <property type="entry name" value="SERINE/THREONINE-PROTEIN KINASE NEK"/>
    <property type="match status" value="1"/>
</dbReference>
<dbReference type="SMART" id="SM00220">
    <property type="entry name" value="S_TKc"/>
    <property type="match status" value="1"/>
</dbReference>
<evidence type="ECO:0000256" key="3">
    <source>
        <dbReference type="ARBA" id="ARBA00022679"/>
    </source>
</evidence>